<evidence type="ECO:0008006" key="7">
    <source>
        <dbReference type="Google" id="ProtNLM"/>
    </source>
</evidence>
<keyword evidence="2" id="KW-1133">Transmembrane helix</keyword>
<evidence type="ECO:0000313" key="5">
    <source>
        <dbReference type="EMBL" id="KAG6529429.1"/>
    </source>
</evidence>
<organism evidence="5 6">
    <name type="scientific">Zingiber officinale</name>
    <name type="common">Ginger</name>
    <name type="synonym">Amomum zingiber</name>
    <dbReference type="NCBI Taxonomy" id="94328"/>
    <lineage>
        <taxon>Eukaryota</taxon>
        <taxon>Viridiplantae</taxon>
        <taxon>Streptophyta</taxon>
        <taxon>Embryophyta</taxon>
        <taxon>Tracheophyta</taxon>
        <taxon>Spermatophyta</taxon>
        <taxon>Magnoliopsida</taxon>
        <taxon>Liliopsida</taxon>
        <taxon>Zingiberales</taxon>
        <taxon>Zingiberaceae</taxon>
        <taxon>Zingiber</taxon>
    </lineage>
</organism>
<feature type="compositionally biased region" description="Polar residues" evidence="1">
    <location>
        <begin position="361"/>
        <end position="380"/>
    </location>
</feature>
<dbReference type="Proteomes" id="UP000734854">
    <property type="component" value="Unassembled WGS sequence"/>
</dbReference>
<keyword evidence="2" id="KW-0472">Membrane</keyword>
<evidence type="ECO:0000259" key="4">
    <source>
        <dbReference type="Pfam" id="PF12295"/>
    </source>
</evidence>
<accession>A0A8J5M1P8</accession>
<feature type="region of interest" description="Disordered" evidence="1">
    <location>
        <begin position="453"/>
        <end position="475"/>
    </location>
</feature>
<dbReference type="InterPro" id="IPR022075">
    <property type="entry name" value="Symplekin_C"/>
</dbReference>
<feature type="region of interest" description="Disordered" evidence="1">
    <location>
        <begin position="334"/>
        <end position="380"/>
    </location>
</feature>
<keyword evidence="6" id="KW-1185">Reference proteome</keyword>
<dbReference type="Pfam" id="PF11935">
    <property type="entry name" value="SYMPK_PTA1_N"/>
    <property type="match status" value="1"/>
</dbReference>
<sequence>MKKIIDKGHEFENLYILDASLPNSLACLNVTSPFKAHYNLATIVKRRPLQSKVILSALISFNPNFESQKGHASSIRYSLRTAFVGFLRCNHPLFTESRDKINKALRAIIPGESIDQIVRQVERMARTINRVSHEIRSNKGEPPAIQELQTGNQIRNKISRLSSAALSEELPAKRIEFEVPLNMAHSTHMTSDLPDGNDDGNGDYSSNTSLANGDLSAAEKMIAMIGALLAEGERGAESLELLISNIHADLMTDIVIETMKHLPKNLMAISVWHNNAQLNEETPSSSISSQVVPTAAIVSAPTPLPAELASTGVGTNGVGIFSPDTSTVSNLAVEVRRDPRRDPRRLDPRWPGPVGSLHSAPLNSENSSDAQTVPSQLSSKAVPTSETVIVEQSSMPLTYKTEVELSEIPDTQRTGKIQSLEASEVQDNAMAMEQTSDVHTPPNLTCEQAVEEQLAESTPSDATANDDIYNLPESDEFASPDINSMVSEENFHNLIAHPSLLELKDEQRSNLHRLAVTRIIKDYKKFHVTGSSQPCLPLLARLVAHSGADDDILMFLEEHIVLDYPHHKGHELAMHVLYYLQAIVISKVDNCSSVATSYEKFLLGIAKALLDSFPATDKSFSKLLVEAPILPDSSLKLLEDLCHANYNEHHLEETRDGDHVTQGLVATWGLILGRPSYRRACLDIALKCALHPQEEVRAKAIRLVANKLYLLNYASDSIEQFAMQMLLSVVEQQNFEEDISTENSNDQQTEDELICGPRPSEPASSTSENNKDNQASVMKVPALSLSQAQQKTSLFFALCLKKPSLLQFVFDIYGKAPKAVKQSIHQHIPVIVKNLSTYSHLLKIFSDPPEGSKILIVLVLETLTEEATPSSELIATVKHLYETKLKDAVILIPMLSSFSKDEITDACTACFEQRIVFTQHVLEKSLNHLVEQVPLPLLFMRTVIQAIDAFPSLVIVNVSSVVLLICFARHLES</sequence>
<keyword evidence="2" id="KW-0812">Transmembrane</keyword>
<evidence type="ECO:0000313" key="6">
    <source>
        <dbReference type="Proteomes" id="UP000734854"/>
    </source>
</evidence>
<comment type="caution">
    <text evidence="5">The sequence shown here is derived from an EMBL/GenBank/DDBJ whole genome shotgun (WGS) entry which is preliminary data.</text>
</comment>
<evidence type="ECO:0000256" key="2">
    <source>
        <dbReference type="SAM" id="Phobius"/>
    </source>
</evidence>
<feature type="transmembrane region" description="Helical" evidence="2">
    <location>
        <begin position="949"/>
        <end position="968"/>
    </location>
</feature>
<evidence type="ECO:0000256" key="1">
    <source>
        <dbReference type="SAM" id="MobiDB-lite"/>
    </source>
</evidence>
<feature type="domain" description="Symplekin C-terminal" evidence="4">
    <location>
        <begin position="823"/>
        <end position="954"/>
    </location>
</feature>
<gene>
    <name evidence="5" type="ORF">ZIOFF_011627</name>
</gene>
<dbReference type="PANTHER" id="PTHR47184">
    <property type="entry name" value="PHOSPHATIDYLINOSITOL 3-AND 4-KINASE FAMILY PROTEIN-RELATED"/>
    <property type="match status" value="1"/>
</dbReference>
<dbReference type="AlphaFoldDB" id="A0A8J5M1P8"/>
<dbReference type="InterPro" id="IPR032460">
    <property type="entry name" value="Symplekin/Pta1_N"/>
</dbReference>
<dbReference type="Pfam" id="PF12295">
    <property type="entry name" value="Symplekin_C"/>
    <property type="match status" value="1"/>
</dbReference>
<feature type="region of interest" description="Disordered" evidence="1">
    <location>
        <begin position="187"/>
        <end position="208"/>
    </location>
</feature>
<dbReference type="PANTHER" id="PTHR47184:SF3">
    <property type="entry name" value="PHOSPHATIDYLINOSITOL 3-AND 4-KINASE FAMILY PROTEIN-RELATED"/>
    <property type="match status" value="1"/>
</dbReference>
<name>A0A8J5M1P8_ZINOF</name>
<feature type="domain" description="Symplekin/Pta1 N-terminal" evidence="3">
    <location>
        <begin position="39"/>
        <end position="104"/>
    </location>
</feature>
<feature type="compositionally biased region" description="Basic and acidic residues" evidence="1">
    <location>
        <begin position="334"/>
        <end position="348"/>
    </location>
</feature>
<feature type="compositionally biased region" description="Polar residues" evidence="1">
    <location>
        <begin position="762"/>
        <end position="773"/>
    </location>
</feature>
<dbReference type="Gene3D" id="1.25.10.10">
    <property type="entry name" value="Leucine-rich Repeat Variant"/>
    <property type="match status" value="1"/>
</dbReference>
<feature type="region of interest" description="Disordered" evidence="1">
    <location>
        <begin position="737"/>
        <end position="773"/>
    </location>
</feature>
<dbReference type="EMBL" id="JACMSC010000003">
    <property type="protein sequence ID" value="KAG6529429.1"/>
    <property type="molecule type" value="Genomic_DNA"/>
</dbReference>
<protein>
    <recommendedName>
        <fullName evidence="7">Symplekin</fullName>
    </recommendedName>
</protein>
<evidence type="ECO:0000259" key="3">
    <source>
        <dbReference type="Pfam" id="PF11935"/>
    </source>
</evidence>
<dbReference type="InterPro" id="IPR011989">
    <property type="entry name" value="ARM-like"/>
</dbReference>
<proteinExistence type="predicted"/>
<reference evidence="5 6" key="1">
    <citation type="submission" date="2020-08" db="EMBL/GenBank/DDBJ databases">
        <title>Plant Genome Project.</title>
        <authorList>
            <person name="Zhang R.-G."/>
        </authorList>
    </citation>
    <scope>NUCLEOTIDE SEQUENCE [LARGE SCALE GENOMIC DNA]</scope>
    <source>
        <tissue evidence="5">Rhizome</tissue>
    </source>
</reference>